<organism evidence="2 3">
    <name type="scientific">Prorocentrum cordatum</name>
    <dbReference type="NCBI Taxonomy" id="2364126"/>
    <lineage>
        <taxon>Eukaryota</taxon>
        <taxon>Sar</taxon>
        <taxon>Alveolata</taxon>
        <taxon>Dinophyceae</taxon>
        <taxon>Prorocentrales</taxon>
        <taxon>Prorocentraceae</taxon>
        <taxon>Prorocentrum</taxon>
    </lineage>
</organism>
<feature type="compositionally biased region" description="Pro residues" evidence="1">
    <location>
        <begin position="395"/>
        <end position="406"/>
    </location>
</feature>
<proteinExistence type="predicted"/>
<keyword evidence="3" id="KW-1185">Reference proteome</keyword>
<protein>
    <submittedName>
        <fullName evidence="2">Uncharacterized protein</fullName>
    </submittedName>
</protein>
<accession>A0ABN9TED6</accession>
<evidence type="ECO:0000256" key="1">
    <source>
        <dbReference type="SAM" id="MobiDB-lite"/>
    </source>
</evidence>
<dbReference type="Proteomes" id="UP001189429">
    <property type="component" value="Unassembled WGS sequence"/>
</dbReference>
<feature type="region of interest" description="Disordered" evidence="1">
    <location>
        <begin position="387"/>
        <end position="418"/>
    </location>
</feature>
<feature type="compositionally biased region" description="Basic residues" evidence="1">
    <location>
        <begin position="407"/>
        <end position="418"/>
    </location>
</feature>
<sequence>MHFDYGLQQRVQSQLPDSATIAVPGALVWGQGRWDGPINGVEQVAVGTRVRVRARVPVGALEGRLQGLGVNLGHALGHLLASLGGVPDRGGEPACRVRGHRPLSVSQGIFSKGRGRREAQPSAVLLGEDGSAPRSSSARMGCSFHSTCKVAGCGSFCLDSATRSRFQSSRICSAASLPATGNSSRSTGVSSRSRGSMTARAILQLPSRAFVQKAFQSWYLAQSLLHILANDLQAIVSDLPVYVLSSWTLSSMAALRLLRPFALPQKHPCLSPGMSKISQDERVGWRLQRGDHVSEERLVVVHDADAVRQVGAAAPGPVAELRRRLLARSESDERFAAWQQAVRSLERQVHACGGGEAGLPALRARWRELLARGPALRESRQAAALRLMNGGAPLRGPPPAGPPGPGRPRRLRAKTSWP</sequence>
<gene>
    <name evidence="2" type="ORF">PCOR1329_LOCUS38317</name>
</gene>
<reference evidence="2" key="1">
    <citation type="submission" date="2023-10" db="EMBL/GenBank/DDBJ databases">
        <authorList>
            <person name="Chen Y."/>
            <person name="Shah S."/>
            <person name="Dougan E. K."/>
            <person name="Thang M."/>
            <person name="Chan C."/>
        </authorList>
    </citation>
    <scope>NUCLEOTIDE SEQUENCE [LARGE SCALE GENOMIC DNA]</scope>
</reference>
<comment type="caution">
    <text evidence="2">The sequence shown here is derived from an EMBL/GenBank/DDBJ whole genome shotgun (WGS) entry which is preliminary data.</text>
</comment>
<name>A0ABN9TED6_9DINO</name>
<evidence type="ECO:0000313" key="3">
    <source>
        <dbReference type="Proteomes" id="UP001189429"/>
    </source>
</evidence>
<evidence type="ECO:0000313" key="2">
    <source>
        <dbReference type="EMBL" id="CAK0844153.1"/>
    </source>
</evidence>
<dbReference type="EMBL" id="CAUYUJ010014638">
    <property type="protein sequence ID" value="CAK0844153.1"/>
    <property type="molecule type" value="Genomic_DNA"/>
</dbReference>